<dbReference type="GO" id="GO:0009084">
    <property type="term" value="P:glutamine family amino acid biosynthetic process"/>
    <property type="evidence" value="ECO:0007669"/>
    <property type="project" value="UniProtKB-ARBA"/>
</dbReference>
<accession>A0A2J7ZHU0</accession>
<dbReference type="GO" id="GO:0005829">
    <property type="term" value="C:cytosol"/>
    <property type="evidence" value="ECO:0007669"/>
    <property type="project" value="TreeGrafter"/>
</dbReference>
<keyword evidence="2" id="KW-0547">Nucleotide-binding</keyword>
<keyword evidence="3 6" id="KW-0418">Kinase</keyword>
<evidence type="ECO:0000256" key="4">
    <source>
        <dbReference type="ARBA" id="ARBA00022840"/>
    </source>
</evidence>
<keyword evidence="4" id="KW-0067">ATP-binding</keyword>
<dbReference type="Proteomes" id="UP000236333">
    <property type="component" value="Unassembled WGS sequence"/>
</dbReference>
<evidence type="ECO:0000313" key="6">
    <source>
        <dbReference type="EMBL" id="PNG99833.1"/>
    </source>
</evidence>
<name>A0A2J7ZHU0_9CHLO</name>
<dbReference type="AlphaFoldDB" id="A0A2J7ZHU0"/>
<dbReference type="Pfam" id="PF00696">
    <property type="entry name" value="AA_kinase"/>
    <property type="match status" value="1"/>
</dbReference>
<dbReference type="InterPro" id="IPR001048">
    <property type="entry name" value="Asp/Glu/Uridylate_kinase"/>
</dbReference>
<protein>
    <submittedName>
        <fullName evidence="6">Putative glutamate 5-kinase</fullName>
    </submittedName>
</protein>
<dbReference type="PRINTS" id="PR00474">
    <property type="entry name" value="GLU5KINASE"/>
</dbReference>
<evidence type="ECO:0000256" key="3">
    <source>
        <dbReference type="ARBA" id="ARBA00022777"/>
    </source>
</evidence>
<keyword evidence="7" id="KW-1185">Reference proteome</keyword>
<comment type="caution">
    <text evidence="6">The sequence shown here is derived from an EMBL/GenBank/DDBJ whole genome shotgun (WGS) entry which is preliminary data.</text>
</comment>
<dbReference type="Gene3D" id="3.40.1160.10">
    <property type="entry name" value="Acetylglutamate kinase-like"/>
    <property type="match status" value="1"/>
</dbReference>
<feature type="non-terminal residue" evidence="6">
    <location>
        <position position="84"/>
    </location>
</feature>
<feature type="non-terminal residue" evidence="6">
    <location>
        <position position="1"/>
    </location>
</feature>
<dbReference type="GO" id="GO:0005524">
    <property type="term" value="F:ATP binding"/>
    <property type="evidence" value="ECO:0007669"/>
    <property type="project" value="UniProtKB-KW"/>
</dbReference>
<proteinExistence type="predicted"/>
<dbReference type="OrthoDB" id="409889at2759"/>
<dbReference type="SUPFAM" id="SSF53633">
    <property type="entry name" value="Carbamate kinase-like"/>
    <property type="match status" value="1"/>
</dbReference>
<dbReference type="InterPro" id="IPR036393">
    <property type="entry name" value="AceGlu_kinase-like_sf"/>
</dbReference>
<dbReference type="PANTHER" id="PTHR43654">
    <property type="entry name" value="GLUTAMATE 5-KINASE"/>
    <property type="match status" value="1"/>
</dbReference>
<sequence length="84" mass="9279">TCAQVLLTLDNLANRSQYLNARNTFTELLAYGVIPIVNENDTVAVQELRFGDNDTLSAQVAALVQADWLFLLTDVDCLYTGGER</sequence>
<evidence type="ECO:0000313" key="7">
    <source>
        <dbReference type="Proteomes" id="UP000236333"/>
    </source>
</evidence>
<evidence type="ECO:0000256" key="2">
    <source>
        <dbReference type="ARBA" id="ARBA00022741"/>
    </source>
</evidence>
<organism evidence="6 7">
    <name type="scientific">Tetrabaena socialis</name>
    <dbReference type="NCBI Taxonomy" id="47790"/>
    <lineage>
        <taxon>Eukaryota</taxon>
        <taxon>Viridiplantae</taxon>
        <taxon>Chlorophyta</taxon>
        <taxon>core chlorophytes</taxon>
        <taxon>Chlorophyceae</taxon>
        <taxon>CS clade</taxon>
        <taxon>Chlamydomonadales</taxon>
        <taxon>Tetrabaenaceae</taxon>
        <taxon>Tetrabaena</taxon>
    </lineage>
</organism>
<gene>
    <name evidence="6" type="ORF">TSOC_014375</name>
</gene>
<evidence type="ECO:0000259" key="5">
    <source>
        <dbReference type="Pfam" id="PF00696"/>
    </source>
</evidence>
<feature type="domain" description="Aspartate/glutamate/uridylate kinase" evidence="5">
    <location>
        <begin position="2"/>
        <end position="82"/>
    </location>
</feature>
<reference evidence="6 7" key="1">
    <citation type="journal article" date="2017" name="Mol. Biol. Evol.">
        <title>The 4-celled Tetrabaena socialis nuclear genome reveals the essential components for genetic control of cell number at the origin of multicellularity in the volvocine lineage.</title>
        <authorList>
            <person name="Featherston J."/>
            <person name="Arakaki Y."/>
            <person name="Hanschen E.R."/>
            <person name="Ferris P.J."/>
            <person name="Michod R.E."/>
            <person name="Olson B.J.S.C."/>
            <person name="Nozaki H."/>
            <person name="Durand P.M."/>
        </authorList>
    </citation>
    <scope>NUCLEOTIDE SEQUENCE [LARGE SCALE GENOMIC DNA]</scope>
    <source>
        <strain evidence="6 7">NIES-571</strain>
    </source>
</reference>
<dbReference type="GO" id="GO:0004349">
    <property type="term" value="F:glutamate 5-kinase activity"/>
    <property type="evidence" value="ECO:0007669"/>
    <property type="project" value="TreeGrafter"/>
</dbReference>
<keyword evidence="1" id="KW-0808">Transferase</keyword>
<dbReference type="InterPro" id="IPR001057">
    <property type="entry name" value="Glu/AcGlu_kinase"/>
</dbReference>
<dbReference type="PANTHER" id="PTHR43654:SF3">
    <property type="entry name" value="GLUTAMATE 5-KINASE"/>
    <property type="match status" value="1"/>
</dbReference>
<dbReference type="EMBL" id="PGGS01002068">
    <property type="protein sequence ID" value="PNG99833.1"/>
    <property type="molecule type" value="Genomic_DNA"/>
</dbReference>
<evidence type="ECO:0000256" key="1">
    <source>
        <dbReference type="ARBA" id="ARBA00022679"/>
    </source>
</evidence>